<protein>
    <submittedName>
        <fullName evidence="1">Capsule polysaccharide transporter</fullName>
    </submittedName>
</protein>
<dbReference type="GO" id="GO:0000271">
    <property type="term" value="P:polysaccharide biosynthetic process"/>
    <property type="evidence" value="ECO:0007669"/>
    <property type="project" value="InterPro"/>
</dbReference>
<reference evidence="1 2" key="1">
    <citation type="submission" date="2013-08" db="EMBL/GenBank/DDBJ databases">
        <title>The genome sequence of Skermanella stibiiresistens.</title>
        <authorList>
            <person name="Zhu W."/>
            <person name="Wang G."/>
        </authorList>
    </citation>
    <scope>NUCLEOTIDE SEQUENCE [LARGE SCALE GENOMIC DNA]</scope>
    <source>
        <strain evidence="1 2">SB22</strain>
    </source>
</reference>
<dbReference type="Pfam" id="PF05159">
    <property type="entry name" value="Capsule_synth"/>
    <property type="match status" value="3"/>
</dbReference>
<dbReference type="InterPro" id="IPR007833">
    <property type="entry name" value="Capsule_polysaccharide_synth"/>
</dbReference>
<name>W9GYB3_9PROT</name>
<dbReference type="CDD" id="cd16439">
    <property type="entry name" value="beta_Kdo_transferase_KpsC_2"/>
    <property type="match status" value="1"/>
</dbReference>
<dbReference type="GO" id="GO:0015774">
    <property type="term" value="P:polysaccharide transport"/>
    <property type="evidence" value="ECO:0007669"/>
    <property type="project" value="InterPro"/>
</dbReference>
<sequence>MAGWGVKPTSRTASQQAARRGVPYLALEDGFLRSLDLGVKGAPPLSLVVDDQGIYYDATRSSALETMLNEGGWETGQLRDRAAAGIRFLRDHRLSKYNAAPERDFSHLAEAGKPVILIVDQTRGDASVTSGLASAESFDRMVAAARAENPDAFLVVKTHPDVAAGLKRGYLGRHLGGGDLHVVAEAVNPWSLLAVADRVYTVTSQLGFEALMAGKPVRCFGMPFYAGWGATEDDVTCPRRKVRRSVEDIFAAAYLCYARYVDPFTGHLRRFEDIAELLADWKRRNDADRAPTFCVGMSPWKRRTVDKFLASTESRPRFCRSAREAVARASASHGRVVVWASREPADLAGLAAAAGVSLLRLEDGFLRSVGLGADFLPAASLALDAGGMYYDPRSGSDLEALLEAGGFDEGMLERAGRLRAAVVREGLTKYNVGRGRSDIDWPAGQRRILVPGQVEDDRSVRLGSPVVTTNLDLLARARAAEPNAFIVYKPHPDVEAGHRRGAIPDQLALDHADRIVRDISSATLIGEVDEVHTMTSLIGFEALLRGKAVTTHGAPFYAGWGLTRDMLTLPHRIRRLTLDELVAGTLIAYPRYVDPVTGLPCPPELVVARLAQGRGQRARPPLMVRLRRLLGGCRVAFGKLART</sequence>
<comment type="caution">
    <text evidence="1">The sequence shown here is derived from an EMBL/GenBank/DDBJ whole genome shotgun (WGS) entry which is preliminary data.</text>
</comment>
<dbReference type="STRING" id="1385369.N825_10605"/>
<dbReference type="Proteomes" id="UP000019486">
    <property type="component" value="Unassembled WGS sequence"/>
</dbReference>
<dbReference type="AlphaFoldDB" id="W9GYB3"/>
<gene>
    <name evidence="1" type="ORF">N825_10605</name>
</gene>
<dbReference type="CDD" id="cd16440">
    <property type="entry name" value="beta_Kdo_transferase_KpsC_1"/>
    <property type="match status" value="1"/>
</dbReference>
<accession>W9GYB3</accession>
<dbReference type="PATRIC" id="fig|1385369.3.peg.4106"/>
<evidence type="ECO:0000313" key="2">
    <source>
        <dbReference type="Proteomes" id="UP000019486"/>
    </source>
</evidence>
<dbReference type="EMBL" id="AVFL01000015">
    <property type="protein sequence ID" value="EWY38920.1"/>
    <property type="molecule type" value="Genomic_DNA"/>
</dbReference>
<keyword evidence="2" id="KW-1185">Reference proteome</keyword>
<proteinExistence type="predicted"/>
<evidence type="ECO:0000313" key="1">
    <source>
        <dbReference type="EMBL" id="EWY38920.1"/>
    </source>
</evidence>
<organism evidence="1 2">
    <name type="scientific">Skermanella stibiiresistens SB22</name>
    <dbReference type="NCBI Taxonomy" id="1385369"/>
    <lineage>
        <taxon>Bacteria</taxon>
        <taxon>Pseudomonadati</taxon>
        <taxon>Pseudomonadota</taxon>
        <taxon>Alphaproteobacteria</taxon>
        <taxon>Rhodospirillales</taxon>
        <taxon>Azospirillaceae</taxon>
        <taxon>Skermanella</taxon>
    </lineage>
</organism>